<dbReference type="AlphaFoldDB" id="A0A7I8W8R7"/>
<organism evidence="2 3">
    <name type="scientific">Dimorphilus gyrociliatus</name>
    <dbReference type="NCBI Taxonomy" id="2664684"/>
    <lineage>
        <taxon>Eukaryota</taxon>
        <taxon>Metazoa</taxon>
        <taxon>Spiralia</taxon>
        <taxon>Lophotrochozoa</taxon>
        <taxon>Annelida</taxon>
        <taxon>Polychaeta</taxon>
        <taxon>Polychaeta incertae sedis</taxon>
        <taxon>Dinophilidae</taxon>
        <taxon>Dimorphilus</taxon>
    </lineage>
</organism>
<reference evidence="2 3" key="1">
    <citation type="submission" date="2020-08" db="EMBL/GenBank/DDBJ databases">
        <authorList>
            <person name="Hejnol A."/>
        </authorList>
    </citation>
    <scope>NUCLEOTIDE SEQUENCE [LARGE SCALE GENOMIC DNA]</scope>
</reference>
<feature type="compositionally biased region" description="Basic and acidic residues" evidence="1">
    <location>
        <begin position="179"/>
        <end position="192"/>
    </location>
</feature>
<evidence type="ECO:0000313" key="2">
    <source>
        <dbReference type="EMBL" id="CAD5124507.1"/>
    </source>
</evidence>
<comment type="caution">
    <text evidence="2">The sequence shown here is derived from an EMBL/GenBank/DDBJ whole genome shotgun (WGS) entry which is preliminary data.</text>
</comment>
<proteinExistence type="predicted"/>
<dbReference type="PANTHER" id="PTHR14659">
    <property type="entry name" value="ALPHA- AND GAMMA-ADAPTIN-BINDING PROTEIN P34"/>
    <property type="match status" value="1"/>
</dbReference>
<dbReference type="EMBL" id="CAJFCJ010000021">
    <property type="protein sequence ID" value="CAD5124507.1"/>
    <property type="molecule type" value="Genomic_DNA"/>
</dbReference>
<protein>
    <submittedName>
        <fullName evidence="2">DgyrCDS12787</fullName>
    </submittedName>
</protein>
<feature type="compositionally biased region" description="Acidic residues" evidence="1">
    <location>
        <begin position="210"/>
        <end position="219"/>
    </location>
</feature>
<dbReference type="PANTHER" id="PTHR14659:SF1">
    <property type="entry name" value="ALPHA- AND GAMMA-ADAPTIN-BINDING PROTEIN P34"/>
    <property type="match status" value="1"/>
</dbReference>
<evidence type="ECO:0000313" key="3">
    <source>
        <dbReference type="Proteomes" id="UP000549394"/>
    </source>
</evidence>
<evidence type="ECO:0000256" key="1">
    <source>
        <dbReference type="SAM" id="MobiDB-lite"/>
    </source>
</evidence>
<dbReference type="Pfam" id="PF10199">
    <property type="entry name" value="Adaptin_binding"/>
    <property type="match status" value="1"/>
</dbReference>
<name>A0A7I8W8R7_9ANNE</name>
<dbReference type="InterPro" id="IPR019341">
    <property type="entry name" value="Alpha/Gamma-adaptin-bd_p34"/>
</dbReference>
<accession>A0A7I8W8R7</accession>
<feature type="region of interest" description="Disordered" evidence="1">
    <location>
        <begin position="179"/>
        <end position="219"/>
    </location>
</feature>
<dbReference type="Gene3D" id="3.40.50.11960">
    <property type="match status" value="1"/>
</dbReference>
<dbReference type="Proteomes" id="UP000549394">
    <property type="component" value="Unassembled WGS sequence"/>
</dbReference>
<gene>
    <name evidence="2" type="ORF">DGYR_LOCUS12042</name>
</gene>
<dbReference type="OrthoDB" id="1741717at2759"/>
<sequence>MAQEELPCAIFFSCDESPPNTIIKQIVSTPQVDPVQDDIETYEWDIDTKYYTSKINLCASKTSILSSSVLERTNAIAITFNTSEEDCLTKVSKLWSQIKESSPQVLLLICENCKESDPISRTEIIHWTLDNGFEFVELNEECESEDEYDVIGINRIIQALHAHTWPNLQLKSENNRKLKSQIESEKEKQKEEKEEEEGDCSSKSSSNEPEYNELEDNSYEELFSQFADMKVKAEGLPPEERKKFAEEVVIKFWKSMGGDESEIAGLSDDDDDDKVPK</sequence>
<keyword evidence="3" id="KW-1185">Reference proteome</keyword>